<dbReference type="SUPFAM" id="SSF56784">
    <property type="entry name" value="HAD-like"/>
    <property type="match status" value="1"/>
</dbReference>
<dbReference type="Proteomes" id="UP000315750">
    <property type="component" value="Chromosome"/>
</dbReference>
<keyword evidence="5" id="KW-0378">Hydrolase</keyword>
<evidence type="ECO:0000313" key="5">
    <source>
        <dbReference type="EMBL" id="QDU55157.1"/>
    </source>
</evidence>
<accession>A0A518AK94</accession>
<evidence type="ECO:0000313" key="6">
    <source>
        <dbReference type="Proteomes" id="UP000315750"/>
    </source>
</evidence>
<keyword evidence="6" id="KW-1185">Reference proteome</keyword>
<dbReference type="InterPro" id="IPR023214">
    <property type="entry name" value="HAD_sf"/>
</dbReference>
<dbReference type="InterPro" id="IPR050155">
    <property type="entry name" value="HAD-like_hydrolase_sf"/>
</dbReference>
<dbReference type="GO" id="GO:0008967">
    <property type="term" value="F:phosphoglycolate phosphatase activity"/>
    <property type="evidence" value="ECO:0007669"/>
    <property type="project" value="UniProtKB-EC"/>
</dbReference>
<comment type="similarity">
    <text evidence="3">Belongs to the HAD-like hydrolase superfamily. CbbY/CbbZ/Gph/YieH family.</text>
</comment>
<evidence type="ECO:0000256" key="3">
    <source>
        <dbReference type="ARBA" id="ARBA00006171"/>
    </source>
</evidence>
<comment type="pathway">
    <text evidence="2">Organic acid metabolism; glycolate biosynthesis; glycolate from 2-phosphoglycolate: step 1/1.</text>
</comment>
<reference evidence="5 6" key="1">
    <citation type="submission" date="2019-02" db="EMBL/GenBank/DDBJ databases">
        <title>Deep-cultivation of Planctomycetes and their phenomic and genomic characterization uncovers novel biology.</title>
        <authorList>
            <person name="Wiegand S."/>
            <person name="Jogler M."/>
            <person name="Boedeker C."/>
            <person name="Pinto D."/>
            <person name="Vollmers J."/>
            <person name="Rivas-Marin E."/>
            <person name="Kohn T."/>
            <person name="Peeters S.H."/>
            <person name="Heuer A."/>
            <person name="Rast P."/>
            <person name="Oberbeckmann S."/>
            <person name="Bunk B."/>
            <person name="Jeske O."/>
            <person name="Meyerdierks A."/>
            <person name="Storesund J.E."/>
            <person name="Kallscheuer N."/>
            <person name="Luecker S."/>
            <person name="Lage O.M."/>
            <person name="Pohl T."/>
            <person name="Merkel B.J."/>
            <person name="Hornburger P."/>
            <person name="Mueller R.-W."/>
            <person name="Bruemmer F."/>
            <person name="Labrenz M."/>
            <person name="Spormann A.M."/>
            <person name="Op den Camp H."/>
            <person name="Overmann J."/>
            <person name="Amann R."/>
            <person name="Jetten M.S.M."/>
            <person name="Mascher T."/>
            <person name="Medema M.H."/>
            <person name="Devos D.P."/>
            <person name="Kaster A.-K."/>
            <person name="Ovreas L."/>
            <person name="Rohde M."/>
            <person name="Galperin M.Y."/>
            <person name="Jogler C."/>
        </authorList>
    </citation>
    <scope>NUCLEOTIDE SEQUENCE [LARGE SCALE GENOMIC DNA]</scope>
    <source>
        <strain evidence="5 6">Pan181</strain>
    </source>
</reference>
<dbReference type="PANTHER" id="PTHR43434">
    <property type="entry name" value="PHOSPHOGLYCOLATE PHOSPHATASE"/>
    <property type="match status" value="1"/>
</dbReference>
<protein>
    <recommendedName>
        <fullName evidence="4">phosphoglycolate phosphatase</fullName>
        <ecNumber evidence="4">3.1.3.18</ecNumber>
    </recommendedName>
</protein>
<dbReference type="EMBL" id="CP036278">
    <property type="protein sequence ID" value="QDU55157.1"/>
    <property type="molecule type" value="Genomic_DNA"/>
</dbReference>
<dbReference type="Gene3D" id="1.10.150.240">
    <property type="entry name" value="Putative phosphatase, domain 2"/>
    <property type="match status" value="1"/>
</dbReference>
<evidence type="ECO:0000256" key="1">
    <source>
        <dbReference type="ARBA" id="ARBA00000830"/>
    </source>
</evidence>
<dbReference type="GO" id="GO:0006281">
    <property type="term" value="P:DNA repair"/>
    <property type="evidence" value="ECO:0007669"/>
    <property type="project" value="TreeGrafter"/>
</dbReference>
<comment type="catalytic activity">
    <reaction evidence="1">
        <text>2-phosphoglycolate + H2O = glycolate + phosphate</text>
        <dbReference type="Rhea" id="RHEA:14369"/>
        <dbReference type="ChEBI" id="CHEBI:15377"/>
        <dbReference type="ChEBI" id="CHEBI:29805"/>
        <dbReference type="ChEBI" id="CHEBI:43474"/>
        <dbReference type="ChEBI" id="CHEBI:58033"/>
        <dbReference type="EC" id="3.1.3.18"/>
    </reaction>
</comment>
<dbReference type="OrthoDB" id="9781769at2"/>
<proteinExistence type="inferred from homology"/>
<dbReference type="KEGG" id="amuc:Pan181_13430"/>
<dbReference type="Gene3D" id="3.40.50.1000">
    <property type="entry name" value="HAD superfamily/HAD-like"/>
    <property type="match status" value="1"/>
</dbReference>
<dbReference type="GO" id="GO:0005829">
    <property type="term" value="C:cytosol"/>
    <property type="evidence" value="ECO:0007669"/>
    <property type="project" value="TreeGrafter"/>
</dbReference>
<dbReference type="Pfam" id="PF00702">
    <property type="entry name" value="Hydrolase"/>
    <property type="match status" value="1"/>
</dbReference>
<dbReference type="SFLD" id="SFLDG01129">
    <property type="entry name" value="C1.5:_HAD__Beta-PGM__Phosphata"/>
    <property type="match status" value="1"/>
</dbReference>
<evidence type="ECO:0000256" key="4">
    <source>
        <dbReference type="ARBA" id="ARBA00013078"/>
    </source>
</evidence>
<dbReference type="AlphaFoldDB" id="A0A518AK94"/>
<dbReference type="InterPro" id="IPR023198">
    <property type="entry name" value="PGP-like_dom2"/>
</dbReference>
<evidence type="ECO:0000256" key="2">
    <source>
        <dbReference type="ARBA" id="ARBA00004818"/>
    </source>
</evidence>
<dbReference type="SFLD" id="SFLDS00003">
    <property type="entry name" value="Haloacid_Dehalogenase"/>
    <property type="match status" value="1"/>
</dbReference>
<sequence length="226" mass="24513">MKVCFFDIDGTLILSHGAGYQAFARAFRDLYGVTDLTRDVPFAGRSDRAIALDLMTLHGIEATEDTWHEFQEVYLATLPETLVACDGQVLPGVEALIAQLQTMDDVGLGLLTGNVIRGAEAKLTHFGLWHHFAFGGYGDIHPHRDDIARSAVLAASDHLKLARNDDSRLVVIGDTVHDITCARAIGAYAVAVPTGFTPMDELRAANPDLAVETLEDAQALVDWLAE</sequence>
<dbReference type="EC" id="3.1.3.18" evidence="4"/>
<dbReference type="PANTHER" id="PTHR43434:SF1">
    <property type="entry name" value="PHOSPHOGLYCOLATE PHOSPHATASE"/>
    <property type="match status" value="1"/>
</dbReference>
<organism evidence="5 6">
    <name type="scientific">Aeoliella mucimassa</name>
    <dbReference type="NCBI Taxonomy" id="2527972"/>
    <lineage>
        <taxon>Bacteria</taxon>
        <taxon>Pseudomonadati</taxon>
        <taxon>Planctomycetota</taxon>
        <taxon>Planctomycetia</taxon>
        <taxon>Pirellulales</taxon>
        <taxon>Lacipirellulaceae</taxon>
        <taxon>Aeoliella</taxon>
    </lineage>
</organism>
<name>A0A518AK94_9BACT</name>
<dbReference type="RefSeq" id="WP_145246051.1">
    <property type="nucleotide sequence ID" value="NZ_CP036278.1"/>
</dbReference>
<gene>
    <name evidence="5" type="primary">gph_1</name>
    <name evidence="5" type="ORF">Pan181_13430</name>
</gene>
<dbReference type="InterPro" id="IPR036412">
    <property type="entry name" value="HAD-like_sf"/>
</dbReference>